<evidence type="ECO:0000259" key="1">
    <source>
        <dbReference type="Pfam" id="PF00561"/>
    </source>
</evidence>
<dbReference type="PANTHER" id="PTHR43433:SF5">
    <property type="entry name" value="AB HYDROLASE-1 DOMAIN-CONTAINING PROTEIN"/>
    <property type="match status" value="1"/>
</dbReference>
<organism evidence="3 4">
    <name type="scientific">Silicimonas algicola</name>
    <dbReference type="NCBI Taxonomy" id="1826607"/>
    <lineage>
        <taxon>Bacteria</taxon>
        <taxon>Pseudomonadati</taxon>
        <taxon>Pseudomonadota</taxon>
        <taxon>Alphaproteobacteria</taxon>
        <taxon>Rhodobacterales</taxon>
        <taxon>Paracoccaceae</taxon>
    </lineage>
</organism>
<dbReference type="Pfam" id="PF04101">
    <property type="entry name" value="Glyco_tran_28_C"/>
    <property type="match status" value="1"/>
</dbReference>
<proteinExistence type="predicted"/>
<feature type="domain" description="Glycosyl transferase family 28 C-terminal" evidence="2">
    <location>
        <begin position="544"/>
        <end position="691"/>
    </location>
</feature>
<name>A0A316G9Q8_9RHOB</name>
<dbReference type="InterPro" id="IPR000073">
    <property type="entry name" value="AB_hydrolase_1"/>
</dbReference>
<dbReference type="InterPro" id="IPR029058">
    <property type="entry name" value="AB_hydrolase_fold"/>
</dbReference>
<feature type="domain" description="AB hydrolase-1" evidence="1">
    <location>
        <begin position="45"/>
        <end position="270"/>
    </location>
</feature>
<sequence>MRAAHPHTGGRIDREGVGLHYEIYGTGPRTILFIPTWMFIHSRGYKAQIPYFSDRYRCVTWDPRGNGKSDRPTDSASYGQGHYVADALAVMDATDTLEAIVFGYSQSGPTCAILASYHADRVTAAITVGAHTPLVPRHAHNSEASYNSDLGAHRPQGWEKYNRGYWQTDFPDFAQFFSEQLFVEPHSTKQQEDVRGWAEGTSGEILAASMSAPYAGQYALDEAAYRRISCSMLIVHGRKDPIAPVAASEKVAELTGGELVIFEEAGHAPHARFPARFNAVMRNFLELLLDPSASEPRKDAVRSRRPKRALYLSSPIGLGHARRDLAVTRELRKLHPELQVDWLAQDPVTRFLAANGETLHPASRLLANESAHIEEEAGEHDLNAFQAIRSMDEILIKNFMVFQDVLEQESYDLVIADEAWDIDHYWHEHPELKRAQIAWFTDFVGWVPFAENGPREAFLTTDYNAEMIGHVENHPQVRDRAIFVGGTQDIVDLSFGDGLPWMRDWIPRHYEFSDYIIGTHPSAFGSRADLRAEFGYDGGRKTCIVAVGGSGVGAQLIRRILAAYPHARARIPELRMIVVTGPRLDPAAFDWPEGVEARAFVPDLDRHLAACDLALVQGGLTTCMELAAAGTPFLYFPLRNHFEQNFHVAARLDRYNAGRRMTYAESSPERIAEAMLDELQAPRVPHPVARDGAERAAAMLAELL</sequence>
<keyword evidence="4" id="KW-1185">Reference proteome</keyword>
<evidence type="ECO:0000313" key="4">
    <source>
        <dbReference type="Proteomes" id="UP000245390"/>
    </source>
</evidence>
<dbReference type="EMBL" id="QGGV01000002">
    <property type="protein sequence ID" value="PWK57608.1"/>
    <property type="molecule type" value="Genomic_DNA"/>
</dbReference>
<gene>
    <name evidence="3" type="ORF">C8D95_102253</name>
</gene>
<dbReference type="InterPro" id="IPR007235">
    <property type="entry name" value="Glyco_trans_28_C"/>
</dbReference>
<dbReference type="Gene3D" id="3.40.50.2000">
    <property type="entry name" value="Glycogen Phosphorylase B"/>
    <property type="match status" value="2"/>
</dbReference>
<dbReference type="SUPFAM" id="SSF53474">
    <property type="entry name" value="alpha/beta-Hydrolases"/>
    <property type="match status" value="1"/>
</dbReference>
<dbReference type="AlphaFoldDB" id="A0A316G9Q8"/>
<dbReference type="Pfam" id="PF00561">
    <property type="entry name" value="Abhydrolase_1"/>
    <property type="match status" value="1"/>
</dbReference>
<dbReference type="OrthoDB" id="9804723at2"/>
<protein>
    <submittedName>
        <fullName evidence="3">Pimeloyl-ACP methyl ester carboxylesterase</fullName>
    </submittedName>
</protein>
<evidence type="ECO:0000259" key="2">
    <source>
        <dbReference type="Pfam" id="PF04101"/>
    </source>
</evidence>
<dbReference type="Proteomes" id="UP000245390">
    <property type="component" value="Unassembled WGS sequence"/>
</dbReference>
<dbReference type="InterPro" id="IPR050471">
    <property type="entry name" value="AB_hydrolase"/>
</dbReference>
<evidence type="ECO:0000313" key="3">
    <source>
        <dbReference type="EMBL" id="PWK57608.1"/>
    </source>
</evidence>
<reference evidence="3 4" key="1">
    <citation type="submission" date="2018-05" db="EMBL/GenBank/DDBJ databases">
        <title>Genomic Encyclopedia of Type Strains, Phase IV (KMG-IV): sequencing the most valuable type-strain genomes for metagenomic binning, comparative biology and taxonomic classification.</title>
        <authorList>
            <person name="Goeker M."/>
        </authorList>
    </citation>
    <scope>NUCLEOTIDE SEQUENCE [LARGE SCALE GENOMIC DNA]</scope>
    <source>
        <strain evidence="3 4">DSM 103371</strain>
    </source>
</reference>
<dbReference type="SUPFAM" id="SSF53756">
    <property type="entry name" value="UDP-Glycosyltransferase/glycogen phosphorylase"/>
    <property type="match status" value="1"/>
</dbReference>
<comment type="caution">
    <text evidence="3">The sequence shown here is derived from an EMBL/GenBank/DDBJ whole genome shotgun (WGS) entry which is preliminary data.</text>
</comment>
<dbReference type="KEGG" id="salo:EF888_12900"/>
<dbReference type="GO" id="GO:0016758">
    <property type="term" value="F:hexosyltransferase activity"/>
    <property type="evidence" value="ECO:0007669"/>
    <property type="project" value="InterPro"/>
</dbReference>
<dbReference type="RefSeq" id="WP_109758207.1">
    <property type="nucleotide sequence ID" value="NZ_CP034588.1"/>
</dbReference>
<accession>A0A316G9Q8</accession>
<dbReference type="PANTHER" id="PTHR43433">
    <property type="entry name" value="HYDROLASE, ALPHA/BETA FOLD FAMILY PROTEIN"/>
    <property type="match status" value="1"/>
</dbReference>
<dbReference type="Gene3D" id="3.40.50.1820">
    <property type="entry name" value="alpha/beta hydrolase"/>
    <property type="match status" value="1"/>
</dbReference>